<dbReference type="InterPro" id="IPR019637">
    <property type="entry name" value="DUF2501"/>
</dbReference>
<organism evidence="2 3">
    <name type="scientific">Acetobacter tropicalis NBRC 101654</name>
    <dbReference type="NCBI Taxonomy" id="749388"/>
    <lineage>
        <taxon>Bacteria</taxon>
        <taxon>Pseudomonadati</taxon>
        <taxon>Pseudomonadota</taxon>
        <taxon>Alphaproteobacteria</taxon>
        <taxon>Acetobacterales</taxon>
        <taxon>Acetobacteraceae</taxon>
        <taxon>Acetobacter</taxon>
    </lineage>
</organism>
<dbReference type="Proteomes" id="UP000004319">
    <property type="component" value="Unassembled WGS sequence"/>
</dbReference>
<comment type="caution">
    <text evidence="2">The sequence shown here is derived from an EMBL/GenBank/DDBJ whole genome shotgun (WGS) entry which is preliminary data.</text>
</comment>
<evidence type="ECO:0000313" key="3">
    <source>
        <dbReference type="Proteomes" id="UP000004319"/>
    </source>
</evidence>
<gene>
    <name evidence="2" type="ORF">ATPR_0140</name>
</gene>
<keyword evidence="1" id="KW-0732">Signal</keyword>
<feature type="chain" id="PRO_5003363357" description="Alcohol dehydrogenase small subunit" evidence="1">
    <location>
        <begin position="32"/>
        <end position="157"/>
    </location>
</feature>
<reference evidence="2 3" key="1">
    <citation type="journal article" date="2011" name="Biochem. Biophys. Res. Commun.">
        <title>Increased number of Arginine-based salt bridges contributes to the thermotolerance of thermotolerant acetic acid bacteria, Acetobacter tropicalis SKU1100.</title>
        <authorList>
            <person name="Matsutani M."/>
            <person name="Hirakawa H."/>
            <person name="Nishikura M."/>
            <person name="Soemphol W."/>
            <person name="Ali I.A.I."/>
            <person name="Yakushi T."/>
            <person name="Matsushita K."/>
        </authorList>
    </citation>
    <scope>NUCLEOTIDE SEQUENCE [LARGE SCALE GENOMIC DNA]</scope>
    <source>
        <strain evidence="2 3">NBRC 101654</strain>
    </source>
</reference>
<evidence type="ECO:0008006" key="4">
    <source>
        <dbReference type="Google" id="ProtNLM"/>
    </source>
</evidence>
<dbReference type="EMBL" id="BABS01000002">
    <property type="protein sequence ID" value="GAA07136.1"/>
    <property type="molecule type" value="Genomic_DNA"/>
</dbReference>
<dbReference type="Pfam" id="PF10696">
    <property type="entry name" value="DUF2501"/>
    <property type="match status" value="1"/>
</dbReference>
<name>F7V9U1_9PROT</name>
<dbReference type="AlphaFoldDB" id="F7V9U1"/>
<protein>
    <recommendedName>
        <fullName evidence="4">Alcohol dehydrogenase small subunit</fullName>
    </recommendedName>
</protein>
<sequence>MDKEVRLMINKTTFAAVLMAAGLAGAASAQAQSWGSMGKDALSSATSSATSSAKSAGMGMMSNMLPSLSSASTSNITGILGYCVQNNVLQGAQSTAASSVLGNLTQKDSITSSSGYSAGQNGLLQTGNNQMFSLANLKGEMKTKLCSMVLNKAQSFL</sequence>
<evidence type="ECO:0000313" key="2">
    <source>
        <dbReference type="EMBL" id="GAA07136.1"/>
    </source>
</evidence>
<accession>F7V9U1</accession>
<evidence type="ECO:0000256" key="1">
    <source>
        <dbReference type="SAM" id="SignalP"/>
    </source>
</evidence>
<proteinExistence type="predicted"/>
<feature type="signal peptide" evidence="1">
    <location>
        <begin position="1"/>
        <end position="31"/>
    </location>
</feature>